<dbReference type="InterPro" id="IPR036388">
    <property type="entry name" value="WH-like_DNA-bd_sf"/>
</dbReference>
<dbReference type="eggNOG" id="COG1733">
    <property type="taxonomic scope" value="Bacteria"/>
</dbReference>
<dbReference type="Gene3D" id="1.10.10.10">
    <property type="entry name" value="Winged helix-like DNA-binding domain superfamily/Winged helix DNA-binding domain"/>
    <property type="match status" value="1"/>
</dbReference>
<dbReference type="GO" id="GO:0003677">
    <property type="term" value="F:DNA binding"/>
    <property type="evidence" value="ECO:0007669"/>
    <property type="project" value="UniProtKB-KW"/>
</dbReference>
<evidence type="ECO:0000256" key="3">
    <source>
        <dbReference type="ARBA" id="ARBA00023163"/>
    </source>
</evidence>
<sequence length="122" mass="14319">MQITNHHEQCHMNEQCLRYEKCPMVLVQELLAGKWKILILWYLSYNTLRFSDIKRLLPQVTQKMLTQQLRSLEEDKLIYRKVYPVVPPKVEYGLTEVGKGILPILKLMHGFGSSYLKAGLDK</sequence>
<keyword evidence="1" id="KW-0805">Transcription regulation</keyword>
<dbReference type="PROSITE" id="PS51118">
    <property type="entry name" value="HTH_HXLR"/>
    <property type="match status" value="1"/>
</dbReference>
<dbReference type="HOGENOM" id="CLU_111585_5_1_9"/>
<dbReference type="Pfam" id="PF01638">
    <property type="entry name" value="HxlR"/>
    <property type="match status" value="1"/>
</dbReference>
<dbReference type="PANTHER" id="PTHR33204">
    <property type="entry name" value="TRANSCRIPTIONAL REGULATOR, MARR FAMILY"/>
    <property type="match status" value="1"/>
</dbReference>
<protein>
    <submittedName>
        <fullName evidence="5">HxlR family transcriptional regulator</fullName>
    </submittedName>
</protein>
<dbReference type="EMBL" id="CP007032">
    <property type="protein sequence ID" value="AHF08146.1"/>
    <property type="molecule type" value="Genomic_DNA"/>
</dbReference>
<dbReference type="PANTHER" id="PTHR33204:SF29">
    <property type="entry name" value="TRANSCRIPTIONAL REGULATOR"/>
    <property type="match status" value="1"/>
</dbReference>
<evidence type="ECO:0000313" key="6">
    <source>
        <dbReference type="Proteomes" id="UP000010847"/>
    </source>
</evidence>
<dbReference type="STRING" id="871968.DESME_14765"/>
<keyword evidence="3" id="KW-0804">Transcription</keyword>
<name>W0EGF7_9FIRM</name>
<reference evidence="5 6" key="1">
    <citation type="submission" date="2013-12" db="EMBL/GenBank/DDBJ databases">
        <authorList>
            <consortium name="DOE Joint Genome Institute"/>
            <person name="Smidt H."/>
            <person name="Huntemann M."/>
            <person name="Han J."/>
            <person name="Chen A."/>
            <person name="Kyrpides N."/>
            <person name="Mavromatis K."/>
            <person name="Markowitz V."/>
            <person name="Palaniappan K."/>
            <person name="Ivanova N."/>
            <person name="Schaumberg A."/>
            <person name="Pati A."/>
            <person name="Liolios K."/>
            <person name="Nordberg H.P."/>
            <person name="Cantor M.N."/>
            <person name="Hua S.X."/>
            <person name="Woyke T."/>
        </authorList>
    </citation>
    <scope>NUCLEOTIDE SEQUENCE [LARGE SCALE GENOMIC DNA]</scope>
    <source>
        <strain evidence="6">DSM 15288</strain>
    </source>
</reference>
<dbReference type="OrthoDB" id="9791143at2"/>
<dbReference type="Proteomes" id="UP000010847">
    <property type="component" value="Chromosome"/>
</dbReference>
<dbReference type="InterPro" id="IPR036390">
    <property type="entry name" value="WH_DNA-bd_sf"/>
</dbReference>
<accession>W0EGF7</accession>
<organism evidence="5 6">
    <name type="scientific">Desulfitobacterium metallireducens DSM 15288</name>
    <dbReference type="NCBI Taxonomy" id="871968"/>
    <lineage>
        <taxon>Bacteria</taxon>
        <taxon>Bacillati</taxon>
        <taxon>Bacillota</taxon>
        <taxon>Clostridia</taxon>
        <taxon>Eubacteriales</taxon>
        <taxon>Desulfitobacteriaceae</taxon>
        <taxon>Desulfitobacterium</taxon>
    </lineage>
</organism>
<feature type="domain" description="HTH hxlR-type" evidence="4">
    <location>
        <begin position="22"/>
        <end position="120"/>
    </location>
</feature>
<evidence type="ECO:0000256" key="2">
    <source>
        <dbReference type="ARBA" id="ARBA00023125"/>
    </source>
</evidence>
<dbReference type="SUPFAM" id="SSF46785">
    <property type="entry name" value="Winged helix' DNA-binding domain"/>
    <property type="match status" value="1"/>
</dbReference>
<evidence type="ECO:0000313" key="5">
    <source>
        <dbReference type="EMBL" id="AHF08146.1"/>
    </source>
</evidence>
<dbReference type="AlphaFoldDB" id="W0EGF7"/>
<evidence type="ECO:0000256" key="1">
    <source>
        <dbReference type="ARBA" id="ARBA00023015"/>
    </source>
</evidence>
<proteinExistence type="predicted"/>
<keyword evidence="6" id="KW-1185">Reference proteome</keyword>
<gene>
    <name evidence="5" type="ORF">DESME_14765</name>
</gene>
<dbReference type="KEGG" id="dmt:DESME_14765"/>
<keyword evidence="2" id="KW-0238">DNA-binding</keyword>
<dbReference type="InterPro" id="IPR002577">
    <property type="entry name" value="HTH_HxlR"/>
</dbReference>
<evidence type="ECO:0000259" key="4">
    <source>
        <dbReference type="PROSITE" id="PS51118"/>
    </source>
</evidence>